<gene>
    <name evidence="1" type="ORF">PACLA_8A025568</name>
</gene>
<keyword evidence="2" id="KW-1185">Reference proteome</keyword>
<dbReference type="Proteomes" id="UP001152795">
    <property type="component" value="Unassembled WGS sequence"/>
</dbReference>
<comment type="caution">
    <text evidence="1">The sequence shown here is derived from an EMBL/GenBank/DDBJ whole genome shotgun (WGS) entry which is preliminary data.</text>
</comment>
<proteinExistence type="predicted"/>
<name>A0A6S7HUS7_PARCT</name>
<dbReference type="EMBL" id="CACRXK020006622">
    <property type="protein sequence ID" value="CAB4009935.1"/>
    <property type="molecule type" value="Genomic_DNA"/>
</dbReference>
<evidence type="ECO:0000313" key="1">
    <source>
        <dbReference type="EMBL" id="CAB4009935.1"/>
    </source>
</evidence>
<protein>
    <submittedName>
        <fullName evidence="1">Uncharacterized protein</fullName>
    </submittedName>
</protein>
<accession>A0A6S7HUS7</accession>
<feature type="non-terminal residue" evidence="1">
    <location>
        <position position="52"/>
    </location>
</feature>
<evidence type="ECO:0000313" key="2">
    <source>
        <dbReference type="Proteomes" id="UP001152795"/>
    </source>
</evidence>
<reference evidence="1" key="1">
    <citation type="submission" date="2020-04" db="EMBL/GenBank/DDBJ databases">
        <authorList>
            <person name="Alioto T."/>
            <person name="Alioto T."/>
            <person name="Gomez Garrido J."/>
        </authorList>
    </citation>
    <scope>NUCLEOTIDE SEQUENCE</scope>
    <source>
        <strain evidence="1">A484AB</strain>
    </source>
</reference>
<organism evidence="1 2">
    <name type="scientific">Paramuricea clavata</name>
    <name type="common">Red gorgonian</name>
    <name type="synonym">Violescent sea-whip</name>
    <dbReference type="NCBI Taxonomy" id="317549"/>
    <lineage>
        <taxon>Eukaryota</taxon>
        <taxon>Metazoa</taxon>
        <taxon>Cnidaria</taxon>
        <taxon>Anthozoa</taxon>
        <taxon>Octocorallia</taxon>
        <taxon>Malacalcyonacea</taxon>
        <taxon>Plexauridae</taxon>
        <taxon>Paramuricea</taxon>
    </lineage>
</organism>
<dbReference type="AlphaFoldDB" id="A0A6S7HUS7"/>
<sequence>GRYRELHCHCIGGLESTSKFRAGDSLYSVKLSIKRKPIQYSYIKKKSAVQQM</sequence>